<proteinExistence type="inferred from homology"/>
<dbReference type="InterPro" id="IPR000523">
    <property type="entry name" value="Mg_chelatse_chII-like_cat_dom"/>
</dbReference>
<protein>
    <submittedName>
        <fullName evidence="3">Mg chelatase-related protein</fullName>
    </submittedName>
</protein>
<dbReference type="SMART" id="SM00382">
    <property type="entry name" value="AAA"/>
    <property type="match status" value="1"/>
</dbReference>
<name>H0UMI5_9BACT</name>
<dbReference type="Gene3D" id="3.40.50.300">
    <property type="entry name" value="P-loop containing nucleotide triphosphate hydrolases"/>
    <property type="match status" value="1"/>
</dbReference>
<evidence type="ECO:0000313" key="4">
    <source>
        <dbReference type="Proteomes" id="UP000003806"/>
    </source>
</evidence>
<dbReference type="Gene3D" id="3.30.230.10">
    <property type="match status" value="1"/>
</dbReference>
<sequence>MAGDVLGVTLRGVQAVEVEVETEITSGLFSFSIVGLPDAAVRESRERTRAALRAIGLPLTGKVAVNLAPADLPKEGSLLDLSIAAALVGRISGRPFSRPAVYLGELSLDGRLRATRGAVPAAMLARSLGRPLICPSANAPEVGLVEGVEAYGFETLAQVLDYQGGRSSPDPIQYVPSPEWVPDASLPDLSDVKGQLMARRAAEIAAAGHHNILLVGSPGSGKTMIARCLQGILPPLSKDEFLETLLIRSAVGMPVPPDRRRPFRQVHHTASAVSICGGGNDLRPGEVSLAHRGMLFLDEFTEFRRDLTEALRQPLEDGFITVTRASGSVTYPSRVLLVLAANPCPCGHFGDALEKCSCQPQEVERYRRKLSGPMMDRVDLYVSVPRLSPQELLDLKSAPGEPSSVVRARVAAARKRQWARGKELGVWCNAELPERFLKSSESLSSEGRKELSSSAQTLRLTGRGVVRVLRVARTIADLKGDSLIGPEAVMEALAFRQGSVLS</sequence>
<dbReference type="InterPro" id="IPR020568">
    <property type="entry name" value="Ribosomal_Su5_D2-typ_SF"/>
</dbReference>
<comment type="similarity">
    <text evidence="1">Belongs to the Mg-chelatase subunits D/I family. ComM subfamily.</text>
</comment>
<feature type="domain" description="AAA+ ATPase" evidence="2">
    <location>
        <begin position="208"/>
        <end position="367"/>
    </location>
</feature>
<dbReference type="GO" id="GO:0005524">
    <property type="term" value="F:ATP binding"/>
    <property type="evidence" value="ECO:0007669"/>
    <property type="project" value="InterPro"/>
</dbReference>
<dbReference type="InterPro" id="IPR025158">
    <property type="entry name" value="Mg_chelat-rel_C"/>
</dbReference>
<dbReference type="eggNOG" id="COG0606">
    <property type="taxonomic scope" value="Bacteria"/>
</dbReference>
<organism evidence="3 4">
    <name type="scientific">Jonquetella anthropi DSM 22815</name>
    <dbReference type="NCBI Taxonomy" id="885272"/>
    <lineage>
        <taxon>Bacteria</taxon>
        <taxon>Thermotogati</taxon>
        <taxon>Synergistota</taxon>
        <taxon>Synergistia</taxon>
        <taxon>Synergistales</taxon>
        <taxon>Dethiosulfovibrionaceae</taxon>
        <taxon>Jonquetella</taxon>
    </lineage>
</organism>
<dbReference type="EMBL" id="CM001376">
    <property type="protein sequence ID" value="EHM13688.1"/>
    <property type="molecule type" value="Genomic_DNA"/>
</dbReference>
<evidence type="ECO:0000313" key="3">
    <source>
        <dbReference type="EMBL" id="EHM13688.1"/>
    </source>
</evidence>
<dbReference type="NCBIfam" id="TIGR00368">
    <property type="entry name" value="YifB family Mg chelatase-like AAA ATPase"/>
    <property type="match status" value="1"/>
</dbReference>
<accession>H0UMI5</accession>
<evidence type="ECO:0000259" key="2">
    <source>
        <dbReference type="SMART" id="SM00382"/>
    </source>
</evidence>
<dbReference type="CDD" id="cd00009">
    <property type="entry name" value="AAA"/>
    <property type="match status" value="1"/>
</dbReference>
<dbReference type="InterPro" id="IPR014721">
    <property type="entry name" value="Ribsml_uS5_D2-typ_fold_subgr"/>
</dbReference>
<dbReference type="STRING" id="885272.JonanDRAFT_1324"/>
<dbReference type="RefSeq" id="WP_008523263.1">
    <property type="nucleotide sequence ID" value="NZ_CM001376.1"/>
</dbReference>
<dbReference type="PANTHER" id="PTHR32039:SF7">
    <property type="entry name" value="COMPETENCE PROTEIN COMM"/>
    <property type="match status" value="1"/>
</dbReference>
<dbReference type="AlphaFoldDB" id="H0UMI5"/>
<gene>
    <name evidence="3" type="ORF">JonanDRAFT_1324</name>
</gene>
<dbReference type="SUPFAM" id="SSF54211">
    <property type="entry name" value="Ribosomal protein S5 domain 2-like"/>
    <property type="match status" value="1"/>
</dbReference>
<dbReference type="Proteomes" id="UP000003806">
    <property type="component" value="Chromosome"/>
</dbReference>
<dbReference type="InterPro" id="IPR004482">
    <property type="entry name" value="Mg_chelat-rel"/>
</dbReference>
<dbReference type="PANTHER" id="PTHR32039">
    <property type="entry name" value="MAGNESIUM-CHELATASE SUBUNIT CHLI"/>
    <property type="match status" value="1"/>
</dbReference>
<dbReference type="InterPro" id="IPR045006">
    <property type="entry name" value="CHLI-like"/>
</dbReference>
<dbReference type="InterPro" id="IPR003593">
    <property type="entry name" value="AAA+_ATPase"/>
</dbReference>
<dbReference type="Pfam" id="PF01078">
    <property type="entry name" value="Mg_chelatase"/>
    <property type="match status" value="1"/>
</dbReference>
<dbReference type="Pfam" id="PF13541">
    <property type="entry name" value="ChlI"/>
    <property type="match status" value="1"/>
</dbReference>
<dbReference type="SUPFAM" id="SSF52540">
    <property type="entry name" value="P-loop containing nucleoside triphosphate hydrolases"/>
    <property type="match status" value="1"/>
</dbReference>
<evidence type="ECO:0000256" key="1">
    <source>
        <dbReference type="ARBA" id="ARBA00006354"/>
    </source>
</evidence>
<dbReference type="Pfam" id="PF13335">
    <property type="entry name" value="Mg_chelatase_C"/>
    <property type="match status" value="1"/>
</dbReference>
<dbReference type="HOGENOM" id="CLU_026145_1_0_0"/>
<keyword evidence="4" id="KW-1185">Reference proteome</keyword>
<dbReference type="OrthoDB" id="9813147at2"/>
<reference evidence="3 4" key="1">
    <citation type="submission" date="2011-11" db="EMBL/GenBank/DDBJ databases">
        <title>The Noncontiguous Finished genome of Jonquetella anthropi DSM 22815.</title>
        <authorList>
            <consortium name="US DOE Joint Genome Institute (JGI-PGF)"/>
            <person name="Lucas S."/>
            <person name="Copeland A."/>
            <person name="Lapidus A."/>
            <person name="Glavina del Rio T."/>
            <person name="Dalin E."/>
            <person name="Tice H."/>
            <person name="Bruce D."/>
            <person name="Goodwin L."/>
            <person name="Pitluck S."/>
            <person name="Peters L."/>
            <person name="Mikhailova N."/>
            <person name="Held B."/>
            <person name="Kyrpides N."/>
            <person name="Mavromatis K."/>
            <person name="Ivanova N."/>
            <person name="Markowitz V."/>
            <person name="Cheng J.-F."/>
            <person name="Hugenholtz P."/>
            <person name="Woyke T."/>
            <person name="Wu D."/>
            <person name="Gronow S."/>
            <person name="Wellnitz S."/>
            <person name="Brambilla E."/>
            <person name="Klenk H.-P."/>
            <person name="Eisen J.A."/>
        </authorList>
    </citation>
    <scope>NUCLEOTIDE SEQUENCE [LARGE SCALE GENOMIC DNA]</scope>
    <source>
        <strain evidence="3 4">DSM 22815</strain>
    </source>
</reference>
<dbReference type="InterPro" id="IPR027417">
    <property type="entry name" value="P-loop_NTPase"/>
</dbReference>